<proteinExistence type="inferred from homology"/>
<dbReference type="Pfam" id="PF12637">
    <property type="entry name" value="TSCPD"/>
    <property type="match status" value="1"/>
</dbReference>
<comment type="catalytic activity">
    <reaction evidence="5">
        <text>a 2'-deoxyribonucleoside 5'-diphosphate + [thioredoxin]-disulfide + H2O = a ribonucleoside 5'-diphosphate + [thioredoxin]-dithiol</text>
        <dbReference type="Rhea" id="RHEA:23252"/>
        <dbReference type="Rhea" id="RHEA-COMP:10698"/>
        <dbReference type="Rhea" id="RHEA-COMP:10700"/>
        <dbReference type="ChEBI" id="CHEBI:15377"/>
        <dbReference type="ChEBI" id="CHEBI:29950"/>
        <dbReference type="ChEBI" id="CHEBI:50058"/>
        <dbReference type="ChEBI" id="CHEBI:57930"/>
        <dbReference type="ChEBI" id="CHEBI:73316"/>
        <dbReference type="EC" id="1.17.4.1"/>
    </reaction>
</comment>
<dbReference type="NCBIfam" id="TIGR03905">
    <property type="entry name" value="TIGR03905_4_Cys"/>
    <property type="match status" value="1"/>
</dbReference>
<sequence>MRYHYKTKGTCSTDIFLDVEEGILREVEYWNGCNGNLQGISRLVKGMSVQEVLDRLEGIRCGMRPTSCPDQLCKALHEMGF</sequence>
<gene>
    <name evidence="7" type="ORF">H9819_06350</name>
</gene>
<keyword evidence="3" id="KW-0237">DNA synthesis</keyword>
<evidence type="ECO:0000256" key="4">
    <source>
        <dbReference type="ARBA" id="ARBA00022741"/>
    </source>
</evidence>
<dbReference type="GO" id="GO:0071897">
    <property type="term" value="P:DNA biosynthetic process"/>
    <property type="evidence" value="ECO:0007669"/>
    <property type="project" value="UniProtKB-KW"/>
</dbReference>
<feature type="domain" description="TSCPD" evidence="6">
    <location>
        <begin position="5"/>
        <end position="78"/>
    </location>
</feature>
<keyword evidence="4" id="KW-0547">Nucleotide-binding</keyword>
<accession>A0A9D2A403</accession>
<evidence type="ECO:0000313" key="7">
    <source>
        <dbReference type="EMBL" id="HIZ01858.1"/>
    </source>
</evidence>
<reference evidence="7" key="2">
    <citation type="submission" date="2021-04" db="EMBL/GenBank/DDBJ databases">
        <authorList>
            <person name="Gilroy R."/>
        </authorList>
    </citation>
    <scope>NUCLEOTIDE SEQUENCE</scope>
    <source>
        <strain evidence="7">ChiHjej12B11-24981</strain>
    </source>
</reference>
<comment type="similarity">
    <text evidence="1">Belongs to the ribonucleoside diphosphate reductase class-2 family.</text>
</comment>
<dbReference type="InterPro" id="IPR024434">
    <property type="entry name" value="TSCPD_dom"/>
</dbReference>
<name>A0A9D2A403_9BACE</name>
<comment type="caution">
    <text evidence="7">The sequence shown here is derived from an EMBL/GenBank/DDBJ whole genome shotgun (WGS) entry which is preliminary data.</text>
</comment>
<reference evidence="7" key="1">
    <citation type="journal article" date="2021" name="PeerJ">
        <title>Extensive microbial diversity within the chicken gut microbiome revealed by metagenomics and culture.</title>
        <authorList>
            <person name="Gilroy R."/>
            <person name="Ravi A."/>
            <person name="Getino M."/>
            <person name="Pursley I."/>
            <person name="Horton D.L."/>
            <person name="Alikhan N.F."/>
            <person name="Baker D."/>
            <person name="Gharbi K."/>
            <person name="Hall N."/>
            <person name="Watson M."/>
            <person name="Adriaenssens E.M."/>
            <person name="Foster-Nyarko E."/>
            <person name="Jarju S."/>
            <person name="Secka A."/>
            <person name="Antonio M."/>
            <person name="Oren A."/>
            <person name="Chaudhuri R.R."/>
            <person name="La Ragione R."/>
            <person name="Hildebrand F."/>
            <person name="Pallen M.J."/>
        </authorList>
    </citation>
    <scope>NUCLEOTIDE SEQUENCE</scope>
    <source>
        <strain evidence="7">ChiHjej12B11-24981</strain>
    </source>
</reference>
<evidence type="ECO:0000256" key="1">
    <source>
        <dbReference type="ARBA" id="ARBA00007405"/>
    </source>
</evidence>
<evidence type="ECO:0000259" key="6">
    <source>
        <dbReference type="Pfam" id="PF12637"/>
    </source>
</evidence>
<evidence type="ECO:0000256" key="3">
    <source>
        <dbReference type="ARBA" id="ARBA00022634"/>
    </source>
</evidence>
<dbReference type="Proteomes" id="UP000824023">
    <property type="component" value="Unassembled WGS sequence"/>
</dbReference>
<dbReference type="GO" id="GO:0000166">
    <property type="term" value="F:nucleotide binding"/>
    <property type="evidence" value="ECO:0007669"/>
    <property type="project" value="UniProtKB-KW"/>
</dbReference>
<evidence type="ECO:0000313" key="8">
    <source>
        <dbReference type="Proteomes" id="UP000824023"/>
    </source>
</evidence>
<protein>
    <recommendedName>
        <fullName evidence="2">ribonucleoside-diphosphate reductase</fullName>
        <ecNumber evidence="2">1.17.4.1</ecNumber>
    </recommendedName>
</protein>
<evidence type="ECO:0000256" key="2">
    <source>
        <dbReference type="ARBA" id="ARBA00012274"/>
    </source>
</evidence>
<dbReference type="AlphaFoldDB" id="A0A9D2A403"/>
<dbReference type="GO" id="GO:0004748">
    <property type="term" value="F:ribonucleoside-diphosphate reductase activity, thioredoxin disulfide as acceptor"/>
    <property type="evidence" value="ECO:0007669"/>
    <property type="project" value="UniProtKB-EC"/>
</dbReference>
<dbReference type="InterPro" id="IPR023806">
    <property type="entry name" value="CHP03905"/>
</dbReference>
<evidence type="ECO:0000256" key="5">
    <source>
        <dbReference type="ARBA" id="ARBA00047754"/>
    </source>
</evidence>
<dbReference type="EC" id="1.17.4.1" evidence="2"/>
<organism evidence="7 8">
    <name type="scientific">Candidatus Bacteroides merdipullorum</name>
    <dbReference type="NCBI Taxonomy" id="2838474"/>
    <lineage>
        <taxon>Bacteria</taxon>
        <taxon>Pseudomonadati</taxon>
        <taxon>Bacteroidota</taxon>
        <taxon>Bacteroidia</taxon>
        <taxon>Bacteroidales</taxon>
        <taxon>Bacteroidaceae</taxon>
        <taxon>Bacteroides</taxon>
    </lineage>
</organism>
<dbReference type="EMBL" id="DXCK01000089">
    <property type="protein sequence ID" value="HIZ01858.1"/>
    <property type="molecule type" value="Genomic_DNA"/>
</dbReference>